<protein>
    <submittedName>
        <fullName evidence="1">Uncharacterized protein</fullName>
    </submittedName>
</protein>
<reference evidence="1" key="1">
    <citation type="journal article" date="2023" name="Plant J.">
        <title>Genome sequences and population genomics provide insights into the demographic history, inbreeding, and mutation load of two 'living fossil' tree species of Dipteronia.</title>
        <authorList>
            <person name="Feng Y."/>
            <person name="Comes H.P."/>
            <person name="Chen J."/>
            <person name="Zhu S."/>
            <person name="Lu R."/>
            <person name="Zhang X."/>
            <person name="Li P."/>
            <person name="Qiu J."/>
            <person name="Olsen K.M."/>
            <person name="Qiu Y."/>
        </authorList>
    </citation>
    <scope>NUCLEOTIDE SEQUENCE</scope>
    <source>
        <strain evidence="1">KIB01</strain>
    </source>
</reference>
<dbReference type="Proteomes" id="UP001280121">
    <property type="component" value="Unassembled WGS sequence"/>
</dbReference>
<sequence>MKEKKGFGRTFSLLPTHPCPSSIADVPFLVVYRRCTHDRVSLVNGPSWREANVLLSKTPQLRFCNFRSKRHVWHQNEQNNARQHQRRAEREWMMADTSAKAIALVSKATKSLNTRK</sequence>
<organism evidence="1 2">
    <name type="scientific">Dipteronia dyeriana</name>
    <dbReference type="NCBI Taxonomy" id="168575"/>
    <lineage>
        <taxon>Eukaryota</taxon>
        <taxon>Viridiplantae</taxon>
        <taxon>Streptophyta</taxon>
        <taxon>Embryophyta</taxon>
        <taxon>Tracheophyta</taxon>
        <taxon>Spermatophyta</taxon>
        <taxon>Magnoliopsida</taxon>
        <taxon>eudicotyledons</taxon>
        <taxon>Gunneridae</taxon>
        <taxon>Pentapetalae</taxon>
        <taxon>rosids</taxon>
        <taxon>malvids</taxon>
        <taxon>Sapindales</taxon>
        <taxon>Sapindaceae</taxon>
        <taxon>Hippocastanoideae</taxon>
        <taxon>Acereae</taxon>
        <taxon>Dipteronia</taxon>
    </lineage>
</organism>
<dbReference type="AlphaFoldDB" id="A0AAD9TQ62"/>
<evidence type="ECO:0000313" key="1">
    <source>
        <dbReference type="EMBL" id="KAK2639715.1"/>
    </source>
</evidence>
<evidence type="ECO:0000313" key="2">
    <source>
        <dbReference type="Proteomes" id="UP001280121"/>
    </source>
</evidence>
<gene>
    <name evidence="1" type="ORF">Ddye_027510</name>
</gene>
<comment type="caution">
    <text evidence="1">The sequence shown here is derived from an EMBL/GenBank/DDBJ whole genome shotgun (WGS) entry which is preliminary data.</text>
</comment>
<proteinExistence type="predicted"/>
<accession>A0AAD9TQ62</accession>
<dbReference type="EMBL" id="JANJYI010000008">
    <property type="protein sequence ID" value="KAK2639715.1"/>
    <property type="molecule type" value="Genomic_DNA"/>
</dbReference>
<name>A0AAD9TQ62_9ROSI</name>
<keyword evidence="2" id="KW-1185">Reference proteome</keyword>